<evidence type="ECO:0000313" key="1">
    <source>
        <dbReference type="EMBL" id="KAJ7726706.1"/>
    </source>
</evidence>
<sequence length="203" mass="22995">MSQSRSRSRPVSASLIPGPWDATKQAVFEEKVLRLTVSANLPFAWVENPEWAEFCAEFIPQARPIGRKTFTRRLLPRALKKLRADVQSNLTGKNATIQGDGWTGINHHHLNAFMATVERTLHTVKVFEDSAERKTAENYLAQLVAVFKMLGEEWKVVVVAVTTDASGESRKARLLFAKAYPWVVVLDCYAHQVRSLPVMEHYF</sequence>
<accession>A0AAD7HT06</accession>
<keyword evidence="2" id="KW-1185">Reference proteome</keyword>
<name>A0AAD7HT06_9AGAR</name>
<evidence type="ECO:0000313" key="2">
    <source>
        <dbReference type="Proteomes" id="UP001215280"/>
    </source>
</evidence>
<protein>
    <recommendedName>
        <fullName evidence="3">DUF659 domain-containing protein</fullName>
    </recommendedName>
</protein>
<organism evidence="1 2">
    <name type="scientific">Mycena maculata</name>
    <dbReference type="NCBI Taxonomy" id="230809"/>
    <lineage>
        <taxon>Eukaryota</taxon>
        <taxon>Fungi</taxon>
        <taxon>Dikarya</taxon>
        <taxon>Basidiomycota</taxon>
        <taxon>Agaricomycotina</taxon>
        <taxon>Agaricomycetes</taxon>
        <taxon>Agaricomycetidae</taxon>
        <taxon>Agaricales</taxon>
        <taxon>Marasmiineae</taxon>
        <taxon>Mycenaceae</taxon>
        <taxon>Mycena</taxon>
    </lineage>
</organism>
<gene>
    <name evidence="1" type="ORF">DFH07DRAFT_757985</name>
</gene>
<dbReference type="EMBL" id="JARJLG010000217">
    <property type="protein sequence ID" value="KAJ7726706.1"/>
    <property type="molecule type" value="Genomic_DNA"/>
</dbReference>
<reference evidence="1" key="1">
    <citation type="submission" date="2023-03" db="EMBL/GenBank/DDBJ databases">
        <title>Massive genome expansion in bonnet fungi (Mycena s.s.) driven by repeated elements and novel gene families across ecological guilds.</title>
        <authorList>
            <consortium name="Lawrence Berkeley National Laboratory"/>
            <person name="Harder C.B."/>
            <person name="Miyauchi S."/>
            <person name="Viragh M."/>
            <person name="Kuo A."/>
            <person name="Thoen E."/>
            <person name="Andreopoulos B."/>
            <person name="Lu D."/>
            <person name="Skrede I."/>
            <person name="Drula E."/>
            <person name="Henrissat B."/>
            <person name="Morin E."/>
            <person name="Kohler A."/>
            <person name="Barry K."/>
            <person name="LaButti K."/>
            <person name="Morin E."/>
            <person name="Salamov A."/>
            <person name="Lipzen A."/>
            <person name="Mereny Z."/>
            <person name="Hegedus B."/>
            <person name="Baldrian P."/>
            <person name="Stursova M."/>
            <person name="Weitz H."/>
            <person name="Taylor A."/>
            <person name="Grigoriev I.V."/>
            <person name="Nagy L.G."/>
            <person name="Martin F."/>
            <person name="Kauserud H."/>
        </authorList>
    </citation>
    <scope>NUCLEOTIDE SEQUENCE</scope>
    <source>
        <strain evidence="1">CBHHK188m</strain>
    </source>
</reference>
<dbReference type="AlphaFoldDB" id="A0AAD7HT06"/>
<evidence type="ECO:0008006" key="3">
    <source>
        <dbReference type="Google" id="ProtNLM"/>
    </source>
</evidence>
<proteinExistence type="predicted"/>
<comment type="caution">
    <text evidence="1">The sequence shown here is derived from an EMBL/GenBank/DDBJ whole genome shotgun (WGS) entry which is preliminary data.</text>
</comment>
<dbReference type="Proteomes" id="UP001215280">
    <property type="component" value="Unassembled WGS sequence"/>
</dbReference>